<dbReference type="SMART" id="SM00692">
    <property type="entry name" value="DM3"/>
    <property type="match status" value="1"/>
</dbReference>
<evidence type="ECO:0000256" key="4">
    <source>
        <dbReference type="ARBA" id="ARBA00023125"/>
    </source>
</evidence>
<dbReference type="PANTHER" id="PTHR46600">
    <property type="entry name" value="THAP DOMAIN-CONTAINING"/>
    <property type="match status" value="1"/>
</dbReference>
<reference evidence="9 10" key="2">
    <citation type="journal article" date="2018" name="Elife">
        <title>Firefly genomes illuminate parallel origins of bioluminescence in beetles.</title>
        <authorList>
            <person name="Fallon T.R."/>
            <person name="Lower S.E."/>
            <person name="Chang C.H."/>
            <person name="Bessho-Uehara M."/>
            <person name="Martin G.J."/>
            <person name="Bewick A.J."/>
            <person name="Behringer M."/>
            <person name="Debat H.J."/>
            <person name="Wong I."/>
            <person name="Day J.C."/>
            <person name="Suvorov A."/>
            <person name="Silva C.J."/>
            <person name="Stanger-Hall K.F."/>
            <person name="Hall D.W."/>
            <person name="Schmitz R.J."/>
            <person name="Nelson D.R."/>
            <person name="Lewis S.M."/>
            <person name="Shigenobu S."/>
            <person name="Bybee S.M."/>
            <person name="Larracuente A.M."/>
            <person name="Oba Y."/>
            <person name="Weng J.K."/>
        </authorList>
    </citation>
    <scope>NUCLEOTIDE SEQUENCE [LARGE SCALE GENOMIC DNA]</scope>
    <source>
        <strain evidence="9">1611_PpyrPB1</strain>
        <tissue evidence="9">Whole body</tissue>
    </source>
</reference>
<keyword evidence="1" id="KW-0479">Metal-binding</keyword>
<dbReference type="EMBL" id="VVIM01000002">
    <property type="protein sequence ID" value="KAB0802448.1"/>
    <property type="molecule type" value="Genomic_DNA"/>
</dbReference>
<dbReference type="AlphaFoldDB" id="A0A1Y1KMS1"/>
<dbReference type="InParanoid" id="A0A1Y1KMS1"/>
<dbReference type="SUPFAM" id="SSF57716">
    <property type="entry name" value="Glucocorticoid receptor-like (DNA-binding domain)"/>
    <property type="match status" value="1"/>
</dbReference>
<dbReference type="Proteomes" id="UP000327044">
    <property type="component" value="Unassembled WGS sequence"/>
</dbReference>
<keyword evidence="3" id="KW-0862">Zinc</keyword>
<name>A0A1Y1KMS1_PHOPY</name>
<dbReference type="GO" id="GO:0008270">
    <property type="term" value="F:zinc ion binding"/>
    <property type="evidence" value="ECO:0007669"/>
    <property type="project" value="UniProtKB-KW"/>
</dbReference>
<dbReference type="EMBL" id="GEZM01078462">
    <property type="protein sequence ID" value="JAV62692.1"/>
    <property type="molecule type" value="Transcribed_RNA"/>
</dbReference>
<gene>
    <name evidence="9" type="ORF">PPYR_04634</name>
</gene>
<evidence type="ECO:0000313" key="9">
    <source>
        <dbReference type="EMBL" id="KAB0802448.1"/>
    </source>
</evidence>
<reference evidence="9" key="3">
    <citation type="submission" date="2019-08" db="EMBL/GenBank/DDBJ databases">
        <authorList>
            <consortium name="Photinus pyralis genome working group"/>
            <person name="Fallon T.R."/>
            <person name="Sander Lower S.E."/>
            <person name="Weng J.-K."/>
        </authorList>
    </citation>
    <scope>NUCLEOTIDE SEQUENCE</scope>
    <source>
        <strain evidence="9">1611_PpyrPB1</strain>
        <tissue evidence="9">Whole body</tissue>
    </source>
</reference>
<keyword evidence="6" id="KW-0175">Coiled coil</keyword>
<proteinExistence type="predicted"/>
<evidence type="ECO:0000313" key="10">
    <source>
        <dbReference type="Proteomes" id="UP000327044"/>
    </source>
</evidence>
<dbReference type="GO" id="GO:0043565">
    <property type="term" value="F:sequence-specific DNA binding"/>
    <property type="evidence" value="ECO:0007669"/>
    <property type="project" value="InterPro"/>
</dbReference>
<keyword evidence="4 5" id="KW-0238">DNA-binding</keyword>
<evidence type="ECO:0000259" key="7">
    <source>
        <dbReference type="PROSITE" id="PS50950"/>
    </source>
</evidence>
<evidence type="ECO:0000256" key="5">
    <source>
        <dbReference type="PROSITE-ProRule" id="PRU00309"/>
    </source>
</evidence>
<evidence type="ECO:0000313" key="8">
    <source>
        <dbReference type="EMBL" id="JAV62692.1"/>
    </source>
</evidence>
<dbReference type="InterPro" id="IPR006612">
    <property type="entry name" value="THAP_Znf"/>
</dbReference>
<dbReference type="PANTHER" id="PTHR46600:SF11">
    <property type="entry name" value="THAP DOMAIN-CONTAINING PROTEIN 10"/>
    <property type="match status" value="1"/>
</dbReference>
<feature type="domain" description="THAP-type" evidence="7">
    <location>
        <begin position="1"/>
        <end position="87"/>
    </location>
</feature>
<evidence type="ECO:0000256" key="1">
    <source>
        <dbReference type="ARBA" id="ARBA00022723"/>
    </source>
</evidence>
<dbReference type="InterPro" id="IPR026516">
    <property type="entry name" value="THAP1/10"/>
</dbReference>
<organism evidence="8">
    <name type="scientific">Photinus pyralis</name>
    <name type="common">Common eastern firefly</name>
    <name type="synonym">Lampyris pyralis</name>
    <dbReference type="NCBI Taxonomy" id="7054"/>
    <lineage>
        <taxon>Eukaryota</taxon>
        <taxon>Metazoa</taxon>
        <taxon>Ecdysozoa</taxon>
        <taxon>Arthropoda</taxon>
        <taxon>Hexapoda</taxon>
        <taxon>Insecta</taxon>
        <taxon>Pterygota</taxon>
        <taxon>Neoptera</taxon>
        <taxon>Endopterygota</taxon>
        <taxon>Coleoptera</taxon>
        <taxon>Polyphaga</taxon>
        <taxon>Elateriformia</taxon>
        <taxon>Elateroidea</taxon>
        <taxon>Lampyridae</taxon>
        <taxon>Lampyrinae</taxon>
        <taxon>Photinus</taxon>
    </lineage>
</organism>
<protein>
    <recommendedName>
        <fullName evidence="7">THAP-type domain-containing protein</fullName>
    </recommendedName>
</protein>
<keyword evidence="2 5" id="KW-0863">Zinc-finger</keyword>
<sequence length="315" mass="36333">MNSCVVYGCTSNTSTADSRVQYYYFPKHPLVAQQWLAACWQPEPIDIANAQICSIHFDSSCFSTEYKMDYLGNYTKVLKFDAIPNLYLPNTQQSIILKTADDPVSTDRINSGDIKDIMVFELQTVPLPVNNFVTLTTNQIADGCSTSQVLADNEKYKHVTNKTQLEHIKNANLILKRNCEEYQMVINQLKEKINRRREEVKLVNEEIRKISRHLDAARINNLSVAEQRNILSKVFSESQIKILSGKKKIYWSNDDMAMGYTIRQISNKRCYFYLSKKLNFPLPALSSIKRWSTLKKSELNGNLKKEESKFIEDVE</sequence>
<reference evidence="8" key="1">
    <citation type="journal article" date="2016" name="Sci. Rep.">
        <title>Molecular characterization of firefly nuptial gifts: a multi-omics approach sheds light on postcopulatory sexual selection.</title>
        <authorList>
            <person name="Al-Wathiqui N."/>
            <person name="Fallon T.R."/>
            <person name="South A."/>
            <person name="Weng J.K."/>
            <person name="Lewis S.M."/>
        </authorList>
    </citation>
    <scope>NUCLEOTIDE SEQUENCE</scope>
</reference>
<evidence type="ECO:0000256" key="3">
    <source>
        <dbReference type="ARBA" id="ARBA00022833"/>
    </source>
</evidence>
<evidence type="ECO:0000256" key="2">
    <source>
        <dbReference type="ARBA" id="ARBA00022771"/>
    </source>
</evidence>
<dbReference type="OrthoDB" id="7331812at2759"/>
<dbReference type="SMART" id="SM00980">
    <property type="entry name" value="THAP"/>
    <property type="match status" value="1"/>
</dbReference>
<dbReference type="PROSITE" id="PS50950">
    <property type="entry name" value="ZF_THAP"/>
    <property type="match status" value="1"/>
</dbReference>
<feature type="coiled-coil region" evidence="6">
    <location>
        <begin position="172"/>
        <end position="206"/>
    </location>
</feature>
<accession>A0A1Y1KMS1</accession>
<keyword evidence="10" id="KW-1185">Reference proteome</keyword>
<dbReference type="Pfam" id="PF05485">
    <property type="entry name" value="THAP"/>
    <property type="match status" value="1"/>
</dbReference>
<evidence type="ECO:0000256" key="6">
    <source>
        <dbReference type="SAM" id="Coils"/>
    </source>
</evidence>